<sequence length="71" mass="8400">MIFKVNYQETKLRNPKREDTQALYLEAGSAVEARELVEQNTPYNIELVQKIDGKYLEYEQNSPDFKLVEFN</sequence>
<comment type="function">
    <text evidence="5">A non-essential component of RNA polymerase (RNAP).</text>
</comment>
<evidence type="ECO:0000256" key="5">
    <source>
        <dbReference type="HAMAP-Rule" id="MF_01553"/>
    </source>
</evidence>
<accession>A0A1H0XPZ1</accession>
<gene>
    <name evidence="5" type="primary">rpoY</name>
    <name evidence="6" type="ORF">SAMN04487752_0376</name>
</gene>
<protein>
    <recommendedName>
        <fullName evidence="5">DNA-directed RNA polymerase subunit epsilon</fullName>
        <shortName evidence="5">RNAP epsilon subunit</shortName>
        <ecNumber evidence="5">2.7.7.6</ecNumber>
    </recommendedName>
    <alternativeName>
        <fullName evidence="5">RNA polymerase epsilon subunit</fullName>
    </alternativeName>
    <alternativeName>
        <fullName evidence="5">Transcriptase subunit epsilon</fullName>
    </alternativeName>
</protein>
<dbReference type="EC" id="2.7.7.6" evidence="5"/>
<keyword evidence="4 5" id="KW-0804">Transcription</keyword>
<proteinExistence type="inferred from homology"/>
<dbReference type="OrthoDB" id="2147503at2"/>
<dbReference type="GO" id="GO:0000428">
    <property type="term" value="C:DNA-directed RNA polymerase complex"/>
    <property type="evidence" value="ECO:0007669"/>
    <property type="project" value="UniProtKB-KW"/>
</dbReference>
<keyword evidence="3 5" id="KW-0548">Nucleotidyltransferase</keyword>
<keyword evidence="7" id="KW-1185">Reference proteome</keyword>
<keyword evidence="1 5" id="KW-0240">DNA-directed RNA polymerase</keyword>
<evidence type="ECO:0000256" key="1">
    <source>
        <dbReference type="ARBA" id="ARBA00022478"/>
    </source>
</evidence>
<evidence type="ECO:0000313" key="6">
    <source>
        <dbReference type="EMBL" id="SDQ04960.1"/>
    </source>
</evidence>
<keyword evidence="2 5" id="KW-0808">Transferase</keyword>
<dbReference type="Proteomes" id="UP000199481">
    <property type="component" value="Unassembled WGS sequence"/>
</dbReference>
<evidence type="ECO:0000313" key="7">
    <source>
        <dbReference type="Proteomes" id="UP000199481"/>
    </source>
</evidence>
<comment type="subunit">
    <text evidence="5">RNAP is composed of a core of 2 alpha, a beta and a beta' subunit. The core is associated with a delta subunit, and at least one of epsilon or omega. When a sigma factor is associated with the core the holoenzyme is formed, which can initiate transcription.</text>
</comment>
<dbReference type="EMBL" id="FNJW01000008">
    <property type="protein sequence ID" value="SDQ04960.1"/>
    <property type="molecule type" value="Genomic_DNA"/>
</dbReference>
<dbReference type="GO" id="GO:0003899">
    <property type="term" value="F:DNA-directed RNA polymerase activity"/>
    <property type="evidence" value="ECO:0007669"/>
    <property type="project" value="UniProtKB-UniRule"/>
</dbReference>
<dbReference type="RefSeq" id="WP_035022364.1">
    <property type="nucleotide sequence ID" value="NZ_CP084916.1"/>
</dbReference>
<dbReference type="Pfam" id="PF07288">
    <property type="entry name" value="RpoY"/>
    <property type="match status" value="1"/>
</dbReference>
<dbReference type="GO" id="GO:0003677">
    <property type="term" value="F:DNA binding"/>
    <property type="evidence" value="ECO:0007669"/>
    <property type="project" value="UniProtKB-UniRule"/>
</dbReference>
<dbReference type="AlphaFoldDB" id="A0A1H0XPZ1"/>
<evidence type="ECO:0000256" key="4">
    <source>
        <dbReference type="ARBA" id="ARBA00023163"/>
    </source>
</evidence>
<organism evidence="6 7">
    <name type="scientific">Carnobacterium viridans</name>
    <dbReference type="NCBI Taxonomy" id="174587"/>
    <lineage>
        <taxon>Bacteria</taxon>
        <taxon>Bacillati</taxon>
        <taxon>Bacillota</taxon>
        <taxon>Bacilli</taxon>
        <taxon>Lactobacillales</taxon>
        <taxon>Carnobacteriaceae</taxon>
        <taxon>Carnobacterium</taxon>
    </lineage>
</organism>
<dbReference type="InterPro" id="IPR009907">
    <property type="entry name" value="RpoY"/>
</dbReference>
<comment type="catalytic activity">
    <reaction evidence="5">
        <text>RNA(n) + a ribonucleoside 5'-triphosphate = RNA(n+1) + diphosphate</text>
        <dbReference type="Rhea" id="RHEA:21248"/>
        <dbReference type="Rhea" id="RHEA-COMP:14527"/>
        <dbReference type="Rhea" id="RHEA-COMP:17342"/>
        <dbReference type="ChEBI" id="CHEBI:33019"/>
        <dbReference type="ChEBI" id="CHEBI:61557"/>
        <dbReference type="ChEBI" id="CHEBI:140395"/>
        <dbReference type="EC" id="2.7.7.6"/>
    </reaction>
</comment>
<comment type="similarity">
    <text evidence="5">Belongs to the RNA polymerase subunit epsilon family.</text>
</comment>
<dbReference type="NCBIfam" id="NF010188">
    <property type="entry name" value="PRK13667.1"/>
    <property type="match status" value="1"/>
</dbReference>
<evidence type="ECO:0000256" key="2">
    <source>
        <dbReference type="ARBA" id="ARBA00022679"/>
    </source>
</evidence>
<dbReference type="Gene3D" id="3.10.20.730">
    <property type="entry name" value="RNAP, epsilon subunit-like"/>
    <property type="match status" value="1"/>
</dbReference>
<reference evidence="7" key="1">
    <citation type="submission" date="2016-10" db="EMBL/GenBank/DDBJ databases">
        <authorList>
            <person name="Varghese N."/>
            <person name="Submissions S."/>
        </authorList>
    </citation>
    <scope>NUCLEOTIDE SEQUENCE [LARGE SCALE GENOMIC DNA]</scope>
    <source>
        <strain evidence="7">MPL-11</strain>
    </source>
</reference>
<name>A0A1H0XPZ1_9LACT</name>
<dbReference type="HAMAP" id="MF_01553">
    <property type="entry name" value="RNApol_bact_RpoY"/>
    <property type="match status" value="1"/>
</dbReference>
<dbReference type="GO" id="GO:0006351">
    <property type="term" value="P:DNA-templated transcription"/>
    <property type="evidence" value="ECO:0007669"/>
    <property type="project" value="UniProtKB-UniRule"/>
</dbReference>
<evidence type="ECO:0000256" key="3">
    <source>
        <dbReference type="ARBA" id="ARBA00022695"/>
    </source>
</evidence>